<name>A0A2T1HYH0_9HYPH</name>
<evidence type="ECO:0000313" key="3">
    <source>
        <dbReference type="Proteomes" id="UP000239772"/>
    </source>
</evidence>
<comment type="caution">
    <text evidence="2">The sequence shown here is derived from an EMBL/GenBank/DDBJ whole genome shotgun (WGS) entry which is preliminary data.</text>
</comment>
<dbReference type="AlphaFoldDB" id="A0A2T1HYH0"/>
<gene>
    <name evidence="2" type="ORF">SLNSH_01625</name>
</gene>
<reference evidence="3" key="1">
    <citation type="submission" date="2018-03" db="EMBL/GenBank/DDBJ databases">
        <authorList>
            <person name="Sun L."/>
            <person name="Liu H."/>
            <person name="Chen W."/>
            <person name="Huang K."/>
            <person name="Liu W."/>
            <person name="Gao X."/>
        </authorList>
    </citation>
    <scope>NUCLEOTIDE SEQUENCE [LARGE SCALE GENOMIC DNA]</scope>
    <source>
        <strain evidence="3">SH9</strain>
    </source>
</reference>
<dbReference type="Proteomes" id="UP000239772">
    <property type="component" value="Unassembled WGS sequence"/>
</dbReference>
<sequence length="215" mass="23468">MSYETYVAVAEQGQPWPDEVPAGIGHNSGAADPVAGLDQSVTELREAATAFLESATPITSKAQADKAANFAERFAALEKEAEEARTREKRPILEEGRAIDARWRPVIERAAESKKELKKALEPYLLAERERLAAEAGPGPLPPVRAGSAGRRVGLRTVRRLVVRDREALVCAYRRDARLWAHPQVESALRDLAEADLRAGRAVKGVELTDEQVAA</sequence>
<proteinExistence type="predicted"/>
<evidence type="ECO:0000313" key="2">
    <source>
        <dbReference type="EMBL" id="PSC06539.1"/>
    </source>
</evidence>
<feature type="region of interest" description="Disordered" evidence="1">
    <location>
        <begin position="14"/>
        <end position="33"/>
    </location>
</feature>
<keyword evidence="3" id="KW-1185">Reference proteome</keyword>
<evidence type="ECO:0000256" key="1">
    <source>
        <dbReference type="SAM" id="MobiDB-lite"/>
    </source>
</evidence>
<protein>
    <submittedName>
        <fullName evidence="2">Uncharacterized protein</fullName>
    </submittedName>
</protein>
<dbReference type="EMBL" id="PVZS01000002">
    <property type="protein sequence ID" value="PSC06539.1"/>
    <property type="molecule type" value="Genomic_DNA"/>
</dbReference>
<organism evidence="2 3">
    <name type="scientific">Alsobacter soli</name>
    <dbReference type="NCBI Taxonomy" id="2109933"/>
    <lineage>
        <taxon>Bacteria</taxon>
        <taxon>Pseudomonadati</taxon>
        <taxon>Pseudomonadota</taxon>
        <taxon>Alphaproteobacteria</taxon>
        <taxon>Hyphomicrobiales</taxon>
        <taxon>Alsobacteraceae</taxon>
        <taxon>Alsobacter</taxon>
    </lineage>
</organism>
<accession>A0A2T1HYH0</accession>